<keyword evidence="1" id="KW-0472">Membrane</keyword>
<protein>
    <submittedName>
        <fullName evidence="3">GGDEF domain-containing protein</fullName>
    </submittedName>
</protein>
<dbReference type="SUPFAM" id="SSF55073">
    <property type="entry name" value="Nucleotide cyclase"/>
    <property type="match status" value="1"/>
</dbReference>
<keyword evidence="4" id="KW-1185">Reference proteome</keyword>
<gene>
    <name evidence="3" type="ORF">GCM10008960_31080</name>
</gene>
<dbReference type="PANTHER" id="PTHR45138:SF24">
    <property type="entry name" value="DIGUANYLATE CYCLASE DGCC-RELATED"/>
    <property type="match status" value="1"/>
</dbReference>
<sequence length="324" mass="35233">MSVAAHVVLLTESVTSRAWVNVGSFLLGLLLSVWIPVALVSLRWPTARLNLPIVVAVTLSTLGEFIALLQVPEVRTGSYLSFLIMVALWFGLLPLRLSVPASVMGFVGFALLVASRPVHDLNLLAYLGCTTVVIAMASSFGQQITTVQEEAMTFQQESLTDPLTGLPNRRGMLEYLHATHARLLRGEHPGFTLVLLDLDHFKLVNDTRGHMVGDAVLRALGPAVRQLLRSDMMLCRWGGEEFLLLITCTTAQQAQAITGRLNGVPLRLPDPLPEVTFSAGAVLAHEADSVAGLLDLADRRLYAAKRAGRRQLRWDTQGGSSLVN</sequence>
<dbReference type="Gene3D" id="3.30.70.270">
    <property type="match status" value="1"/>
</dbReference>
<evidence type="ECO:0000259" key="2">
    <source>
        <dbReference type="PROSITE" id="PS50887"/>
    </source>
</evidence>
<organism evidence="3 4">
    <name type="scientific">Deinococcus sedimenti</name>
    <dbReference type="NCBI Taxonomy" id="1867090"/>
    <lineage>
        <taxon>Bacteria</taxon>
        <taxon>Thermotogati</taxon>
        <taxon>Deinococcota</taxon>
        <taxon>Deinococci</taxon>
        <taxon>Deinococcales</taxon>
        <taxon>Deinococcaceae</taxon>
        <taxon>Deinococcus</taxon>
    </lineage>
</organism>
<dbReference type="NCBIfam" id="TIGR00254">
    <property type="entry name" value="GGDEF"/>
    <property type="match status" value="1"/>
</dbReference>
<name>A0ABQ2S7H4_9DEIO</name>
<reference evidence="4" key="1">
    <citation type="journal article" date="2019" name="Int. J. Syst. Evol. Microbiol.">
        <title>The Global Catalogue of Microorganisms (GCM) 10K type strain sequencing project: providing services to taxonomists for standard genome sequencing and annotation.</title>
        <authorList>
            <consortium name="The Broad Institute Genomics Platform"/>
            <consortium name="The Broad Institute Genome Sequencing Center for Infectious Disease"/>
            <person name="Wu L."/>
            <person name="Ma J."/>
        </authorList>
    </citation>
    <scope>NUCLEOTIDE SEQUENCE [LARGE SCALE GENOMIC DNA]</scope>
    <source>
        <strain evidence="4">JCM 31405</strain>
    </source>
</reference>
<feature type="transmembrane region" description="Helical" evidence="1">
    <location>
        <begin position="18"/>
        <end position="42"/>
    </location>
</feature>
<evidence type="ECO:0000256" key="1">
    <source>
        <dbReference type="SAM" id="Phobius"/>
    </source>
</evidence>
<proteinExistence type="predicted"/>
<dbReference type="SMART" id="SM00267">
    <property type="entry name" value="GGDEF"/>
    <property type="match status" value="1"/>
</dbReference>
<dbReference type="InterPro" id="IPR029787">
    <property type="entry name" value="Nucleotide_cyclase"/>
</dbReference>
<evidence type="ECO:0000313" key="4">
    <source>
        <dbReference type="Proteomes" id="UP000644548"/>
    </source>
</evidence>
<accession>A0ABQ2S7H4</accession>
<dbReference type="InterPro" id="IPR050469">
    <property type="entry name" value="Diguanylate_Cyclase"/>
</dbReference>
<dbReference type="PANTHER" id="PTHR45138">
    <property type="entry name" value="REGULATORY COMPONENTS OF SENSORY TRANSDUCTION SYSTEM"/>
    <property type="match status" value="1"/>
</dbReference>
<dbReference type="CDD" id="cd01949">
    <property type="entry name" value="GGDEF"/>
    <property type="match status" value="1"/>
</dbReference>
<dbReference type="InterPro" id="IPR000160">
    <property type="entry name" value="GGDEF_dom"/>
</dbReference>
<dbReference type="Pfam" id="PF00990">
    <property type="entry name" value="GGDEF"/>
    <property type="match status" value="1"/>
</dbReference>
<feature type="domain" description="GGDEF" evidence="2">
    <location>
        <begin position="189"/>
        <end position="317"/>
    </location>
</feature>
<comment type="caution">
    <text evidence="3">The sequence shown here is derived from an EMBL/GenBank/DDBJ whole genome shotgun (WGS) entry which is preliminary data.</text>
</comment>
<feature type="transmembrane region" description="Helical" evidence="1">
    <location>
        <begin position="81"/>
        <end position="114"/>
    </location>
</feature>
<keyword evidence="1" id="KW-0812">Transmembrane</keyword>
<dbReference type="PROSITE" id="PS50887">
    <property type="entry name" value="GGDEF"/>
    <property type="match status" value="1"/>
</dbReference>
<dbReference type="InterPro" id="IPR043128">
    <property type="entry name" value="Rev_trsase/Diguanyl_cyclase"/>
</dbReference>
<feature type="transmembrane region" description="Helical" evidence="1">
    <location>
        <begin position="49"/>
        <end position="69"/>
    </location>
</feature>
<feature type="transmembrane region" description="Helical" evidence="1">
    <location>
        <begin position="121"/>
        <end position="140"/>
    </location>
</feature>
<dbReference type="EMBL" id="BMQN01000010">
    <property type="protein sequence ID" value="GGS02197.1"/>
    <property type="molecule type" value="Genomic_DNA"/>
</dbReference>
<evidence type="ECO:0000313" key="3">
    <source>
        <dbReference type="EMBL" id="GGS02197.1"/>
    </source>
</evidence>
<dbReference type="Proteomes" id="UP000644548">
    <property type="component" value="Unassembled WGS sequence"/>
</dbReference>
<keyword evidence="1" id="KW-1133">Transmembrane helix</keyword>